<evidence type="ECO:0000313" key="2">
    <source>
        <dbReference type="Proteomes" id="UP000064967"/>
    </source>
</evidence>
<organism evidence="1 2">
    <name type="scientific">Labilithrix luteola</name>
    <dbReference type="NCBI Taxonomy" id="1391654"/>
    <lineage>
        <taxon>Bacteria</taxon>
        <taxon>Pseudomonadati</taxon>
        <taxon>Myxococcota</taxon>
        <taxon>Polyangia</taxon>
        <taxon>Polyangiales</taxon>
        <taxon>Labilitrichaceae</taxon>
        <taxon>Labilithrix</taxon>
    </lineage>
</organism>
<accession>A0A0K1QDH0</accession>
<dbReference type="KEGG" id="llu:AKJ09_10426"/>
<proteinExistence type="predicted"/>
<dbReference type="Proteomes" id="UP000064967">
    <property type="component" value="Chromosome"/>
</dbReference>
<evidence type="ECO:0000313" key="1">
    <source>
        <dbReference type="EMBL" id="AKV03763.1"/>
    </source>
</evidence>
<dbReference type="EMBL" id="CP012333">
    <property type="protein sequence ID" value="AKV03763.1"/>
    <property type="molecule type" value="Genomic_DNA"/>
</dbReference>
<name>A0A0K1QDH0_9BACT</name>
<dbReference type="RefSeq" id="WP_146654481.1">
    <property type="nucleotide sequence ID" value="NZ_CP012333.1"/>
</dbReference>
<sequence length="63" mass="6545">MTTIAARRMSASPALATATAGSEPAYAAAAPSSPEIKVTDGVVVHLDVLRRHRQTARLARSTS</sequence>
<protein>
    <submittedName>
        <fullName evidence="1">Uncharacterized protein</fullName>
    </submittedName>
</protein>
<reference evidence="1 2" key="1">
    <citation type="submission" date="2015-08" db="EMBL/GenBank/DDBJ databases">
        <authorList>
            <person name="Babu N.S."/>
            <person name="Beckwith C.J."/>
            <person name="Beseler K.G."/>
            <person name="Brison A."/>
            <person name="Carone J.V."/>
            <person name="Caskin T.P."/>
            <person name="Diamond M."/>
            <person name="Durham M.E."/>
            <person name="Foxe J.M."/>
            <person name="Go M."/>
            <person name="Henderson B.A."/>
            <person name="Jones I.B."/>
            <person name="McGettigan J.A."/>
            <person name="Micheletti S.J."/>
            <person name="Nasrallah M.E."/>
            <person name="Ortiz D."/>
            <person name="Piller C.R."/>
            <person name="Privatt S.R."/>
            <person name="Schneider S.L."/>
            <person name="Sharp S."/>
            <person name="Smith T.C."/>
            <person name="Stanton J.D."/>
            <person name="Ullery H.E."/>
            <person name="Wilson R.J."/>
            <person name="Serrano M.G."/>
            <person name="Buck G."/>
            <person name="Lee V."/>
            <person name="Wang Y."/>
            <person name="Carvalho R."/>
            <person name="Voegtly L."/>
            <person name="Shi R."/>
            <person name="Duckworth R."/>
            <person name="Johnson A."/>
            <person name="Loviza R."/>
            <person name="Walstead R."/>
            <person name="Shah Z."/>
            <person name="Kiflezghi M."/>
            <person name="Wade K."/>
            <person name="Ball S.L."/>
            <person name="Bradley K.W."/>
            <person name="Asai D.J."/>
            <person name="Bowman C.A."/>
            <person name="Russell D.A."/>
            <person name="Pope W.H."/>
            <person name="Jacobs-Sera D."/>
            <person name="Hendrix R.W."/>
            <person name="Hatfull G.F."/>
        </authorList>
    </citation>
    <scope>NUCLEOTIDE SEQUENCE [LARGE SCALE GENOMIC DNA]</scope>
    <source>
        <strain evidence="1 2">DSM 27648</strain>
    </source>
</reference>
<dbReference type="STRING" id="1391654.AKJ09_10426"/>
<dbReference type="AlphaFoldDB" id="A0A0K1QDH0"/>
<keyword evidence="2" id="KW-1185">Reference proteome</keyword>
<gene>
    <name evidence="1" type="ORF">AKJ09_10426</name>
</gene>